<sequence>MSVKPDFATMTTIELRAYVLEHRDDEEALHAYLDKLHAEKPSSRVYRPEEDVAEAIAEYLKDKRRKEI</sequence>
<protein>
    <submittedName>
        <fullName evidence="1">Uncharacterized protein</fullName>
    </submittedName>
</protein>
<reference evidence="1" key="1">
    <citation type="submission" date="2021-05" db="EMBL/GenBank/DDBJ databases">
        <authorList>
            <person name="Pietrasiak N."/>
            <person name="Ward R."/>
            <person name="Stajich J.E."/>
            <person name="Kurbessoian T."/>
        </authorList>
    </citation>
    <scope>NUCLEOTIDE SEQUENCE</scope>
    <source>
        <strain evidence="1">JT2-VF2</strain>
    </source>
</reference>
<dbReference type="Pfam" id="PF21826">
    <property type="entry name" value="DUF6887"/>
    <property type="match status" value="1"/>
</dbReference>
<name>A0A951PYY6_9NOST</name>
<accession>A0A951PYY6</accession>
<comment type="caution">
    <text evidence="1">The sequence shown here is derived from an EMBL/GenBank/DDBJ whole genome shotgun (WGS) entry which is preliminary data.</text>
</comment>
<gene>
    <name evidence="1" type="ORF">KME32_10865</name>
</gene>
<reference evidence="1" key="2">
    <citation type="journal article" date="2022" name="Microbiol. Resour. Announc.">
        <title>Metagenome Sequencing to Explore Phylogenomics of Terrestrial Cyanobacteria.</title>
        <authorList>
            <person name="Ward R.D."/>
            <person name="Stajich J.E."/>
            <person name="Johansen J.R."/>
            <person name="Huntemann M."/>
            <person name="Clum A."/>
            <person name="Foster B."/>
            <person name="Foster B."/>
            <person name="Roux S."/>
            <person name="Palaniappan K."/>
            <person name="Varghese N."/>
            <person name="Mukherjee S."/>
            <person name="Reddy T.B.K."/>
            <person name="Daum C."/>
            <person name="Copeland A."/>
            <person name="Chen I.A."/>
            <person name="Ivanova N.N."/>
            <person name="Kyrpides N.C."/>
            <person name="Shapiro N."/>
            <person name="Eloe-Fadrosh E.A."/>
            <person name="Pietrasiak N."/>
        </authorList>
    </citation>
    <scope>NUCLEOTIDE SEQUENCE</scope>
    <source>
        <strain evidence="1">JT2-VF2</strain>
    </source>
</reference>
<dbReference type="InterPro" id="IPR054053">
    <property type="entry name" value="DUF6887"/>
</dbReference>
<dbReference type="EMBL" id="JAHHHN010000005">
    <property type="protein sequence ID" value="MBW4561636.1"/>
    <property type="molecule type" value="Genomic_DNA"/>
</dbReference>
<proteinExistence type="predicted"/>
<organism evidence="1 2">
    <name type="scientific">Mojavia pulchra JT2-VF2</name>
    <dbReference type="NCBI Taxonomy" id="287848"/>
    <lineage>
        <taxon>Bacteria</taxon>
        <taxon>Bacillati</taxon>
        <taxon>Cyanobacteriota</taxon>
        <taxon>Cyanophyceae</taxon>
        <taxon>Nostocales</taxon>
        <taxon>Nostocaceae</taxon>
    </lineage>
</organism>
<evidence type="ECO:0000313" key="1">
    <source>
        <dbReference type="EMBL" id="MBW4561636.1"/>
    </source>
</evidence>
<dbReference type="Proteomes" id="UP000715781">
    <property type="component" value="Unassembled WGS sequence"/>
</dbReference>
<dbReference type="AlphaFoldDB" id="A0A951PYY6"/>
<evidence type="ECO:0000313" key="2">
    <source>
        <dbReference type="Proteomes" id="UP000715781"/>
    </source>
</evidence>